<evidence type="ECO:0000313" key="12">
    <source>
        <dbReference type="Proteomes" id="UP000032503"/>
    </source>
</evidence>
<evidence type="ECO:0000256" key="7">
    <source>
        <dbReference type="ARBA" id="ARBA00023295"/>
    </source>
</evidence>
<evidence type="ECO:0000256" key="2">
    <source>
        <dbReference type="ARBA" id="ARBA00005940"/>
    </source>
</evidence>
<dbReference type="InterPro" id="IPR013738">
    <property type="entry name" value="Beta_galactosidase_Trimer"/>
</dbReference>
<reference evidence="10 12" key="1">
    <citation type="journal article" date="2001" name="Int. J. Syst. Evol. Microbiol.">
        <title>Agreia bicolorata gen. nov., sp. nov., to accommodate actinobacteria isolated from narrow reed grass infected by the nematode Heteroanguina graminophila.</title>
        <authorList>
            <person name="Evtushenko L.I."/>
            <person name="Dorofeeva L.V."/>
            <person name="Dobrovolskaya T.G."/>
            <person name="Streshinskaya G.M."/>
            <person name="Subbotin S.A."/>
            <person name="Tiedje J.M."/>
        </authorList>
    </citation>
    <scope>NUCLEOTIDE SEQUENCE [LARGE SCALE GENOMIC DNA]</scope>
    <source>
        <strain evidence="10 12">VKM Ac-1804</strain>
    </source>
</reference>
<keyword evidence="6" id="KW-0862">Zinc</keyword>
<sequence length="706" mass="78488">MPFSLNSDVRFGAAYYAEYKSHVDLDYDFDLMVEAGFTVIRVGESVWSTWEPRNGEFDLDWLEPVLDAAAARGIGVILGTPTYAIPPWLQILHPEIAAELPDGSRVGWGARQEMDQSQPAYRYFAERIVRKVVKRYASHPAVIGFQVDNEPGNVVAHNASTFQGFLAWLRRKYGTVDRLNKEWGLVYWSHQISEWAELWRPAGNLQPQYDLDWRRYQSSLATDLIAWQAEVVREYARDDQFITTCMSYSRPQLADDEMVRSLDITAGNPYYRMQDALTAGEDFPREAEWWHSGVWALFEWADRAWSSKAGPFLVTETNAQSIGHSWQNEPPFPGQIKQAALALVARGARMIEYWHWNSLHFGAETYWGGVLPHSEVPGRIYREVAELGTTLKELGSRISGFQPDSDVVLLYSTDTKWAWEFAPPLSNSDGTPNTFSYLDIFDAHYRGLAETGVQVRVKQISEFLQTEPATLAHTHPVLIAPAVYVADTDVLTRLGEYAAAGGHLVIGVRTGYGDELARARRAVAPAYLSAAAGVHYDEFTNLREPLTVSSVDAAFVAEDEAAVIWWLEKLEVAGASVVAELQTTEFGATAALTTAAYGAGRVSYVAGVPNAALSRSIARWLVQDTASSQWQASSAVTVSTGRSVDHELVFVHNWSGHPSQVTTPFRVREVTTGSIYELGTQVPLEPRAALVFEVLAGPYGPTVPSH</sequence>
<evidence type="ECO:0000313" key="13">
    <source>
        <dbReference type="Proteomes" id="UP000189735"/>
    </source>
</evidence>
<evidence type="ECO:0000313" key="10">
    <source>
        <dbReference type="EMBL" id="KJC64771.1"/>
    </source>
</evidence>
<dbReference type="PANTHER" id="PTHR36447:SF2">
    <property type="entry name" value="BETA-GALACTOSIDASE YESZ"/>
    <property type="match status" value="1"/>
</dbReference>
<dbReference type="InterPro" id="IPR003476">
    <property type="entry name" value="Glyco_hydro_42"/>
</dbReference>
<dbReference type="EMBL" id="FUYG01000005">
    <property type="protein sequence ID" value="SKA95935.1"/>
    <property type="molecule type" value="Genomic_DNA"/>
</dbReference>
<keyword evidence="7" id="KW-0326">Glycosidase</keyword>
<evidence type="ECO:0000259" key="8">
    <source>
        <dbReference type="Pfam" id="PF02449"/>
    </source>
</evidence>
<evidence type="ECO:0000256" key="4">
    <source>
        <dbReference type="ARBA" id="ARBA00022723"/>
    </source>
</evidence>
<evidence type="ECO:0000256" key="3">
    <source>
        <dbReference type="ARBA" id="ARBA00012756"/>
    </source>
</evidence>
<evidence type="ECO:0000313" key="11">
    <source>
        <dbReference type="EMBL" id="SKA95935.1"/>
    </source>
</evidence>
<evidence type="ECO:0000256" key="6">
    <source>
        <dbReference type="ARBA" id="ARBA00022833"/>
    </source>
</evidence>
<dbReference type="Gene3D" id="3.40.50.880">
    <property type="match status" value="1"/>
</dbReference>
<comment type="catalytic activity">
    <reaction evidence="1">
        <text>Hydrolysis of terminal non-reducing beta-D-galactose residues in beta-D-galactosides.</text>
        <dbReference type="EC" id="3.2.1.23"/>
    </reaction>
</comment>
<name>A0A1T4Y3T2_9MICO</name>
<dbReference type="Pfam" id="PF02449">
    <property type="entry name" value="Glyco_hydro_42"/>
    <property type="match status" value="1"/>
</dbReference>
<comment type="similarity">
    <text evidence="2">Belongs to the glycosyl hydrolase 42 family.</text>
</comment>
<dbReference type="AlphaFoldDB" id="A0A1T4Y3T2"/>
<dbReference type="InterPro" id="IPR017853">
    <property type="entry name" value="GH"/>
</dbReference>
<accession>A0A1T4Y3T2</accession>
<feature type="domain" description="Beta-galactosidase trimerisation" evidence="9">
    <location>
        <begin position="406"/>
        <end position="621"/>
    </location>
</feature>
<reference evidence="13" key="3">
    <citation type="submission" date="2017-02" db="EMBL/GenBank/DDBJ databases">
        <authorList>
            <person name="Varghese N."/>
            <person name="Submissions S."/>
        </authorList>
    </citation>
    <scope>NUCLEOTIDE SEQUENCE [LARGE SCALE GENOMIC DNA]</scope>
    <source>
        <strain evidence="13">VKM Ac-2052</strain>
    </source>
</reference>
<evidence type="ECO:0000256" key="5">
    <source>
        <dbReference type="ARBA" id="ARBA00022801"/>
    </source>
</evidence>
<dbReference type="GO" id="GO:0046872">
    <property type="term" value="F:metal ion binding"/>
    <property type="evidence" value="ECO:0007669"/>
    <property type="project" value="UniProtKB-KW"/>
</dbReference>
<evidence type="ECO:0000259" key="9">
    <source>
        <dbReference type="Pfam" id="PF08532"/>
    </source>
</evidence>
<reference evidence="11" key="4">
    <citation type="submission" date="2017-02" db="EMBL/GenBank/DDBJ databases">
        <authorList>
            <person name="Peterson S.W."/>
        </authorList>
    </citation>
    <scope>NUCLEOTIDE SEQUENCE [LARGE SCALE GENOMIC DNA]</scope>
    <source>
        <strain evidence="11">VKM Ac-2052</strain>
    </source>
</reference>
<dbReference type="GO" id="GO:0004565">
    <property type="term" value="F:beta-galactosidase activity"/>
    <property type="evidence" value="ECO:0007669"/>
    <property type="project" value="UniProtKB-EC"/>
</dbReference>
<dbReference type="Proteomes" id="UP000032503">
    <property type="component" value="Unassembled WGS sequence"/>
</dbReference>
<protein>
    <recommendedName>
        <fullName evidence="3">beta-galactosidase</fullName>
        <ecNumber evidence="3">3.2.1.23</ecNumber>
    </recommendedName>
</protein>
<organism evidence="11 13">
    <name type="scientific">Agreia bicolorata</name>
    <dbReference type="NCBI Taxonomy" id="110935"/>
    <lineage>
        <taxon>Bacteria</taxon>
        <taxon>Bacillati</taxon>
        <taxon>Actinomycetota</taxon>
        <taxon>Actinomycetes</taxon>
        <taxon>Micrococcales</taxon>
        <taxon>Microbacteriaceae</taxon>
        <taxon>Agreia</taxon>
    </lineage>
</organism>
<dbReference type="InterPro" id="IPR013529">
    <property type="entry name" value="Glyco_hydro_42_N"/>
</dbReference>
<dbReference type="SUPFAM" id="SSF52317">
    <property type="entry name" value="Class I glutamine amidotransferase-like"/>
    <property type="match status" value="1"/>
</dbReference>
<feature type="domain" description="Glycoside hydrolase family 42 N-terminal" evidence="8">
    <location>
        <begin position="15"/>
        <end position="394"/>
    </location>
</feature>
<dbReference type="SUPFAM" id="SSF51445">
    <property type="entry name" value="(Trans)glycosidases"/>
    <property type="match status" value="1"/>
</dbReference>
<proteinExistence type="inferred from homology"/>
<dbReference type="EMBL" id="JYFC01000003">
    <property type="protein sequence ID" value="KJC64771.1"/>
    <property type="molecule type" value="Genomic_DNA"/>
</dbReference>
<reference evidence="10" key="2">
    <citation type="submission" date="2015-02" db="EMBL/GenBank/DDBJ databases">
        <authorList>
            <person name="Vasilyev I.Y."/>
            <person name="Siniagina M.N."/>
            <person name="Malanin S.Y."/>
            <person name="Boulygina E.A."/>
            <person name="Grygoryeva T.V."/>
            <person name="Yarullina D.R."/>
            <person name="Ilinskaya O.N."/>
        </authorList>
    </citation>
    <scope>NUCLEOTIDE SEQUENCE</scope>
    <source>
        <strain evidence="10">VKM Ac-1804</strain>
    </source>
</reference>
<dbReference type="Pfam" id="PF08532">
    <property type="entry name" value="Glyco_hydro_42M"/>
    <property type="match status" value="1"/>
</dbReference>
<dbReference type="CDD" id="cd03143">
    <property type="entry name" value="A4_beta-galactosidase_middle_domain"/>
    <property type="match status" value="1"/>
</dbReference>
<dbReference type="GO" id="GO:0005975">
    <property type="term" value="P:carbohydrate metabolic process"/>
    <property type="evidence" value="ECO:0007669"/>
    <property type="project" value="InterPro"/>
</dbReference>
<dbReference type="Gene3D" id="3.20.20.80">
    <property type="entry name" value="Glycosidases"/>
    <property type="match status" value="1"/>
</dbReference>
<dbReference type="EC" id="3.2.1.23" evidence="3"/>
<dbReference type="PANTHER" id="PTHR36447">
    <property type="entry name" value="BETA-GALACTOSIDASE GANA"/>
    <property type="match status" value="1"/>
</dbReference>
<gene>
    <name evidence="11" type="ORF">SAMN06295879_2125</name>
    <name evidence="10" type="ORF">TZ00_09850</name>
</gene>
<dbReference type="Proteomes" id="UP000189735">
    <property type="component" value="Unassembled WGS sequence"/>
</dbReference>
<keyword evidence="5" id="KW-0378">Hydrolase</keyword>
<dbReference type="GO" id="GO:0009341">
    <property type="term" value="C:beta-galactosidase complex"/>
    <property type="evidence" value="ECO:0007669"/>
    <property type="project" value="InterPro"/>
</dbReference>
<keyword evidence="12" id="KW-1185">Reference proteome</keyword>
<evidence type="ECO:0000256" key="1">
    <source>
        <dbReference type="ARBA" id="ARBA00001412"/>
    </source>
</evidence>
<dbReference type="InterPro" id="IPR029062">
    <property type="entry name" value="Class_I_gatase-like"/>
</dbReference>
<keyword evidence="4" id="KW-0479">Metal-binding</keyword>